<dbReference type="InParanoid" id="G8JVF0"/>
<organism evidence="3 4">
    <name type="scientific">Eremothecium cymbalariae (strain CBS 270.75 / DBVPG 7215 / KCTC 17166 / NRRL Y-17582)</name>
    <name type="common">Yeast</name>
    <dbReference type="NCBI Taxonomy" id="931890"/>
    <lineage>
        <taxon>Eukaryota</taxon>
        <taxon>Fungi</taxon>
        <taxon>Dikarya</taxon>
        <taxon>Ascomycota</taxon>
        <taxon>Saccharomycotina</taxon>
        <taxon>Saccharomycetes</taxon>
        <taxon>Saccharomycetales</taxon>
        <taxon>Saccharomycetaceae</taxon>
        <taxon>Eremothecium</taxon>
    </lineage>
</organism>
<dbReference type="AlphaFoldDB" id="G8JVF0"/>
<dbReference type="FunCoup" id="G8JVF0">
    <property type="interactions" value="275"/>
</dbReference>
<protein>
    <recommendedName>
        <fullName evidence="2">Serine hydrolase domain-containing protein</fullName>
    </recommendedName>
</protein>
<proteinExistence type="predicted"/>
<dbReference type="PANTHER" id="PTHR48070">
    <property type="entry name" value="ESTERASE OVCA2"/>
    <property type="match status" value="1"/>
</dbReference>
<accession>G8JVF0</accession>
<dbReference type="GO" id="GO:0005777">
    <property type="term" value="C:peroxisome"/>
    <property type="evidence" value="ECO:0007669"/>
    <property type="project" value="EnsemblFungi"/>
</dbReference>
<dbReference type="eggNOG" id="KOG2551">
    <property type="taxonomic scope" value="Eukaryota"/>
</dbReference>
<evidence type="ECO:0000256" key="1">
    <source>
        <dbReference type="ARBA" id="ARBA00022801"/>
    </source>
</evidence>
<reference evidence="4" key="1">
    <citation type="journal article" date="2012" name="G3 (Bethesda)">
        <title>Pichia sorbitophila, an interspecies yeast hybrid reveals early steps of genome resolution following polyploidization.</title>
        <authorList>
            <person name="Leh Louis V."/>
            <person name="Despons L."/>
            <person name="Friedrich A."/>
            <person name="Martin T."/>
            <person name="Durrens P."/>
            <person name="Casaregola S."/>
            <person name="Neuveglise C."/>
            <person name="Fairhead C."/>
            <person name="Marck C."/>
            <person name="Cruz J.A."/>
            <person name="Straub M.L."/>
            <person name="Kugler V."/>
            <person name="Sacerdot C."/>
            <person name="Uzunov Z."/>
            <person name="Thierry A."/>
            <person name="Weiss S."/>
            <person name="Bleykasten C."/>
            <person name="De Montigny J."/>
            <person name="Jacques N."/>
            <person name="Jung P."/>
            <person name="Lemaire M."/>
            <person name="Mallet S."/>
            <person name="Morel G."/>
            <person name="Richard G.F."/>
            <person name="Sarkar A."/>
            <person name="Savel G."/>
            <person name="Schacherer J."/>
            <person name="Seret M.L."/>
            <person name="Talla E."/>
            <person name="Samson G."/>
            <person name="Jubin C."/>
            <person name="Poulain J."/>
            <person name="Vacherie B."/>
            <person name="Barbe V."/>
            <person name="Pelletier E."/>
            <person name="Sherman D.J."/>
            <person name="Westhof E."/>
            <person name="Weissenbach J."/>
            <person name="Baret P.V."/>
            <person name="Wincker P."/>
            <person name="Gaillardin C."/>
            <person name="Dujon B."/>
            <person name="Souciet J.L."/>
        </authorList>
    </citation>
    <scope>NUCLEOTIDE SEQUENCE [LARGE SCALE GENOMIC DNA]</scope>
    <source>
        <strain evidence="4">CBS 270.75 / DBVPG 7215 / KCTC 17166 / NRRL Y-17582</strain>
    </source>
</reference>
<feature type="domain" description="Serine hydrolase" evidence="2">
    <location>
        <begin position="5"/>
        <end position="212"/>
    </location>
</feature>
<sequence length="258" mass="29231">MTEETEKRVLMLHGYAQSDAIFSSKTGGLRKELIKLGYELYYPCAPIKIDRGGVNEETTYDPTVDGIELHGWWIRDFNGRLQIPHTTYSKIREYIVENGPFEGIIGFSQGAAFAGYLCTNFRKIVGLTKEQQPDLKFFISFSGFRLEPDPYYKQYQKDSINVPSLHIMGELDTVVSEERVMALYDAYPDNSKTLLKHAGGHFVPNSKVFVTKVVNWLKSLDQPSIAEDLGNPKKCEKDGDMPELEEELLNIIDGFGKA</sequence>
<evidence type="ECO:0000313" key="4">
    <source>
        <dbReference type="Proteomes" id="UP000006790"/>
    </source>
</evidence>
<dbReference type="GeneID" id="11472272"/>
<dbReference type="HOGENOM" id="CLU_051938_2_2_1"/>
<dbReference type="OMA" id="EEPRGWW"/>
<dbReference type="PANTHER" id="PTHR48070:SF6">
    <property type="entry name" value="ESTERASE OVCA2"/>
    <property type="match status" value="1"/>
</dbReference>
<dbReference type="InterPro" id="IPR005645">
    <property type="entry name" value="FSH-like_dom"/>
</dbReference>
<dbReference type="RefSeq" id="XP_003647446.1">
    <property type="nucleotide sequence ID" value="XM_003647398.1"/>
</dbReference>
<dbReference type="Gene3D" id="3.40.50.1820">
    <property type="entry name" value="alpha/beta hydrolase"/>
    <property type="match status" value="1"/>
</dbReference>
<dbReference type="OrthoDB" id="2094269at2759"/>
<evidence type="ECO:0000313" key="3">
    <source>
        <dbReference type="EMBL" id="AET40629.1"/>
    </source>
</evidence>
<keyword evidence="1" id="KW-0378">Hydrolase</keyword>
<dbReference type="EMBL" id="CP002502">
    <property type="protein sequence ID" value="AET40629.1"/>
    <property type="molecule type" value="Genomic_DNA"/>
</dbReference>
<dbReference type="GO" id="GO:0005634">
    <property type="term" value="C:nucleus"/>
    <property type="evidence" value="ECO:0007669"/>
    <property type="project" value="TreeGrafter"/>
</dbReference>
<dbReference type="KEGG" id="erc:Ecym_6247"/>
<dbReference type="Proteomes" id="UP000006790">
    <property type="component" value="Chromosome 6"/>
</dbReference>
<gene>
    <name evidence="3" type="ordered locus">Ecym_6247</name>
</gene>
<dbReference type="GO" id="GO:0016787">
    <property type="term" value="F:hydrolase activity"/>
    <property type="evidence" value="ECO:0007669"/>
    <property type="project" value="UniProtKB-KW"/>
</dbReference>
<dbReference type="Pfam" id="PF03959">
    <property type="entry name" value="FSH1"/>
    <property type="match status" value="1"/>
</dbReference>
<dbReference type="SUPFAM" id="SSF53474">
    <property type="entry name" value="alpha/beta-Hydrolases"/>
    <property type="match status" value="1"/>
</dbReference>
<dbReference type="InterPro" id="IPR029058">
    <property type="entry name" value="AB_hydrolase_fold"/>
</dbReference>
<keyword evidence="4" id="KW-1185">Reference proteome</keyword>
<dbReference type="InterPro" id="IPR050593">
    <property type="entry name" value="LovG"/>
</dbReference>
<name>G8JVF0_ERECY</name>
<evidence type="ECO:0000259" key="2">
    <source>
        <dbReference type="Pfam" id="PF03959"/>
    </source>
</evidence>